<reference evidence="2 3" key="1">
    <citation type="journal article" date="2016" name="Genome Biol. Evol.">
        <title>Divergent and convergent evolution of fungal pathogenicity.</title>
        <authorList>
            <person name="Shang Y."/>
            <person name="Xiao G."/>
            <person name="Zheng P."/>
            <person name="Cen K."/>
            <person name="Zhan S."/>
            <person name="Wang C."/>
        </authorList>
    </citation>
    <scope>NUCLEOTIDE SEQUENCE [LARGE SCALE GENOMIC DNA]</scope>
    <source>
        <strain evidence="2 3">RCEF 2490</strain>
    </source>
</reference>
<organism evidence="2 3">
    <name type="scientific">Moelleriella libera RCEF 2490</name>
    <dbReference type="NCBI Taxonomy" id="1081109"/>
    <lineage>
        <taxon>Eukaryota</taxon>
        <taxon>Fungi</taxon>
        <taxon>Dikarya</taxon>
        <taxon>Ascomycota</taxon>
        <taxon>Pezizomycotina</taxon>
        <taxon>Sordariomycetes</taxon>
        <taxon>Hypocreomycetidae</taxon>
        <taxon>Hypocreales</taxon>
        <taxon>Clavicipitaceae</taxon>
        <taxon>Moelleriella</taxon>
    </lineage>
</organism>
<feature type="region of interest" description="Disordered" evidence="1">
    <location>
        <begin position="215"/>
        <end position="295"/>
    </location>
</feature>
<proteinExistence type="predicted"/>
<evidence type="ECO:0000313" key="2">
    <source>
        <dbReference type="EMBL" id="KZZ89742.1"/>
    </source>
</evidence>
<keyword evidence="3" id="KW-1185">Reference proteome</keyword>
<feature type="compositionally biased region" description="Polar residues" evidence="1">
    <location>
        <begin position="269"/>
        <end position="283"/>
    </location>
</feature>
<feature type="compositionally biased region" description="Basic and acidic residues" evidence="1">
    <location>
        <begin position="235"/>
        <end position="251"/>
    </location>
</feature>
<dbReference type="AlphaFoldDB" id="A0A167X7Y3"/>
<dbReference type="EMBL" id="AZGY01000024">
    <property type="protein sequence ID" value="KZZ89742.1"/>
    <property type="molecule type" value="Genomic_DNA"/>
</dbReference>
<feature type="region of interest" description="Disordered" evidence="1">
    <location>
        <begin position="48"/>
        <end position="76"/>
    </location>
</feature>
<evidence type="ECO:0000256" key="1">
    <source>
        <dbReference type="SAM" id="MobiDB-lite"/>
    </source>
</evidence>
<comment type="caution">
    <text evidence="2">The sequence shown here is derived from an EMBL/GenBank/DDBJ whole genome shotgun (WGS) entry which is preliminary data.</text>
</comment>
<accession>A0A167X7Y3</accession>
<dbReference type="Proteomes" id="UP000078544">
    <property type="component" value="Unassembled WGS sequence"/>
</dbReference>
<sequence>MAEEERPGSAFDSRRDQLNISPAAALGLLEDFDQSQPIMALPTQPTSIVTTENPVHPGSELTSPQEGGDIGPIGPSVLLDMTEEERPDIPPARSGLLEEFDQSQPIMALPAQPTSIITTENPVHPGSELTSPQEGGNIGHFGPFAQPNMSPGEISRLTYPQEGGNMGYFGPFAQPNMNPGERSRLTYPQEGGIMGHFGPFPQPNMNPAKRIRLTYPQEGGNMGHSGPSAQPDMISGERSRPAQELFEHRSGDLGNLGSGTQGRIPAPEAQNSGRETNSPSNLRKMNYGNVESHRS</sequence>
<gene>
    <name evidence="2" type="ORF">AAL_07635</name>
</gene>
<name>A0A167X7Y3_9HYPO</name>
<protein>
    <submittedName>
        <fullName evidence="2">Uncharacterized protein</fullName>
    </submittedName>
</protein>
<evidence type="ECO:0000313" key="3">
    <source>
        <dbReference type="Proteomes" id="UP000078544"/>
    </source>
</evidence>